<dbReference type="InterPro" id="IPR024775">
    <property type="entry name" value="DinB-like"/>
</dbReference>
<dbReference type="InterPro" id="IPR034660">
    <property type="entry name" value="DinB/YfiT-like"/>
</dbReference>
<name>A0ABV5VQS8_9BACL</name>
<dbReference type="Gene3D" id="1.20.120.450">
    <property type="entry name" value="dinb family like domain"/>
    <property type="match status" value="1"/>
</dbReference>
<dbReference type="Proteomes" id="UP001589619">
    <property type="component" value="Unassembled WGS sequence"/>
</dbReference>
<sequence length="173" mass="19997">MDKLRYPLGAFEPVPSPTTEQRAVWREAVTEMAAVLRQTVEPLSREQLLTPYRPGGWTVQQVIHHMADNDMNAFIRFKRALTEDCPAASSYREDLWAELPDYRLPVEASILLLESVHIRFAAVLRFLQPSDYARAFTSPSHGTMSLDIALQRFVWHDRHHIAQIAALRENMQW</sequence>
<feature type="domain" description="DinB-like" evidence="1">
    <location>
        <begin position="30"/>
        <end position="164"/>
    </location>
</feature>
<reference evidence="2 3" key="1">
    <citation type="submission" date="2024-09" db="EMBL/GenBank/DDBJ databases">
        <authorList>
            <person name="Sun Q."/>
            <person name="Mori K."/>
        </authorList>
    </citation>
    <scope>NUCLEOTIDE SEQUENCE [LARGE SCALE GENOMIC DNA]</scope>
    <source>
        <strain evidence="2 3">JCM 12520</strain>
    </source>
</reference>
<dbReference type="GO" id="GO:0016740">
    <property type="term" value="F:transferase activity"/>
    <property type="evidence" value="ECO:0007669"/>
    <property type="project" value="UniProtKB-KW"/>
</dbReference>
<comment type="caution">
    <text evidence="2">The sequence shown here is derived from an EMBL/GenBank/DDBJ whole genome shotgun (WGS) entry which is preliminary data.</text>
</comment>
<dbReference type="Pfam" id="PF12867">
    <property type="entry name" value="DinB_2"/>
    <property type="match status" value="1"/>
</dbReference>
<accession>A0ABV5VQS8</accession>
<dbReference type="EMBL" id="JBHMAG010000003">
    <property type="protein sequence ID" value="MFB9750381.1"/>
    <property type="molecule type" value="Genomic_DNA"/>
</dbReference>
<proteinExistence type="predicted"/>
<gene>
    <name evidence="2" type="ORF">ACFFNY_02245</name>
</gene>
<keyword evidence="2" id="KW-0808">Transferase</keyword>
<evidence type="ECO:0000313" key="3">
    <source>
        <dbReference type="Proteomes" id="UP001589619"/>
    </source>
</evidence>
<keyword evidence="3" id="KW-1185">Reference proteome</keyword>
<dbReference type="RefSeq" id="WP_344907346.1">
    <property type="nucleotide sequence ID" value="NZ_BAAAYO010000005.1"/>
</dbReference>
<protein>
    <submittedName>
        <fullName evidence="2">YfiT family bacillithiol transferase</fullName>
    </submittedName>
</protein>
<evidence type="ECO:0000259" key="1">
    <source>
        <dbReference type="Pfam" id="PF12867"/>
    </source>
</evidence>
<dbReference type="NCBIfam" id="NF009807">
    <property type="entry name" value="PRK13291.1"/>
    <property type="match status" value="1"/>
</dbReference>
<evidence type="ECO:0000313" key="2">
    <source>
        <dbReference type="EMBL" id="MFB9750381.1"/>
    </source>
</evidence>
<organism evidence="2 3">
    <name type="scientific">Paenibacillus hodogayensis</name>
    <dbReference type="NCBI Taxonomy" id="279208"/>
    <lineage>
        <taxon>Bacteria</taxon>
        <taxon>Bacillati</taxon>
        <taxon>Bacillota</taxon>
        <taxon>Bacilli</taxon>
        <taxon>Bacillales</taxon>
        <taxon>Paenibacillaceae</taxon>
        <taxon>Paenibacillus</taxon>
    </lineage>
</organism>
<dbReference type="SUPFAM" id="SSF109854">
    <property type="entry name" value="DinB/YfiT-like putative metalloenzymes"/>
    <property type="match status" value="1"/>
</dbReference>